<dbReference type="EMBL" id="HBIR01058900">
    <property type="protein sequence ID" value="CAE0596838.1"/>
    <property type="molecule type" value="Transcribed_RNA"/>
</dbReference>
<gene>
    <name evidence="3" type="ORF">EHUX00137_LOCUS45805</name>
</gene>
<protein>
    <submittedName>
        <fullName evidence="3">Uncharacterized protein</fullName>
    </submittedName>
</protein>
<feature type="coiled-coil region" evidence="1">
    <location>
        <begin position="55"/>
        <end position="82"/>
    </location>
</feature>
<evidence type="ECO:0000313" key="3">
    <source>
        <dbReference type="EMBL" id="CAE0596838.1"/>
    </source>
</evidence>
<keyword evidence="1" id="KW-0175">Coiled coil</keyword>
<evidence type="ECO:0000256" key="2">
    <source>
        <dbReference type="SAM" id="MobiDB-lite"/>
    </source>
</evidence>
<proteinExistence type="predicted"/>
<feature type="region of interest" description="Disordered" evidence="2">
    <location>
        <begin position="1"/>
        <end position="55"/>
    </location>
</feature>
<sequence length="242" mass="26223">MAERLAALQGILEADEAATPHEPITAPNSQHAPDQAPVTKLKPSLPSPTRMGRREAQLERALREERAARAELRRQQAATESRLREALCALRDARLRLSAREREPQEQARESWTSCASPNAGACSLLAGGALGNKAGCACEEGTSTSATTTEALRADRARLQRALDDVTRRGESERAALTAALEESSKVLGLQQRGGVRILKEHAAAARQQSALRTKLQVPAIAAPQSLSPDRGWVRGKRRRH</sequence>
<organism evidence="3">
    <name type="scientific">Emiliania huxleyi</name>
    <name type="common">Coccolithophore</name>
    <name type="synonym">Pontosphaera huxleyi</name>
    <dbReference type="NCBI Taxonomy" id="2903"/>
    <lineage>
        <taxon>Eukaryota</taxon>
        <taxon>Haptista</taxon>
        <taxon>Haptophyta</taxon>
        <taxon>Prymnesiophyceae</taxon>
        <taxon>Isochrysidales</taxon>
        <taxon>Noelaerhabdaceae</taxon>
        <taxon>Emiliania</taxon>
    </lineage>
</organism>
<reference evidence="3" key="1">
    <citation type="submission" date="2021-01" db="EMBL/GenBank/DDBJ databases">
        <authorList>
            <person name="Corre E."/>
            <person name="Pelletier E."/>
            <person name="Niang G."/>
            <person name="Scheremetjew M."/>
            <person name="Finn R."/>
            <person name="Kale V."/>
            <person name="Holt S."/>
            <person name="Cochrane G."/>
            <person name="Meng A."/>
            <person name="Brown T."/>
            <person name="Cohen L."/>
        </authorList>
    </citation>
    <scope>NUCLEOTIDE SEQUENCE</scope>
    <source>
        <strain evidence="3">379</strain>
    </source>
</reference>
<name>A0A7S3TX28_EMIHU</name>
<accession>A0A7S3TX28</accession>
<dbReference type="AlphaFoldDB" id="A0A7S3TX28"/>
<evidence type="ECO:0000256" key="1">
    <source>
        <dbReference type="SAM" id="Coils"/>
    </source>
</evidence>